<dbReference type="SUPFAM" id="SSF81301">
    <property type="entry name" value="Nucleotidyltransferase"/>
    <property type="match status" value="1"/>
</dbReference>
<dbReference type="GO" id="GO:0000049">
    <property type="term" value="F:tRNA binding"/>
    <property type="evidence" value="ECO:0007669"/>
    <property type="project" value="TreeGrafter"/>
</dbReference>
<dbReference type="AlphaFoldDB" id="A0A1B0C5I2"/>
<reference evidence="6" key="2">
    <citation type="submission" date="2020-05" db="UniProtKB">
        <authorList>
            <consortium name="EnsemblMetazoa"/>
        </authorList>
    </citation>
    <scope>IDENTIFICATION</scope>
    <source>
        <strain evidence="6">IAEA</strain>
    </source>
</reference>
<keyword evidence="7" id="KW-1185">Reference proteome</keyword>
<keyword evidence="4" id="KW-0479">Metal-binding</keyword>
<keyword evidence="3" id="KW-0548">Nucleotidyltransferase</keyword>
<evidence type="ECO:0000256" key="3">
    <source>
        <dbReference type="ARBA" id="ARBA00022695"/>
    </source>
</evidence>
<dbReference type="VEuPathDB" id="VectorBase:GPPI049707"/>
<dbReference type="EnsemblMetazoa" id="GPPI049707-RA">
    <property type="protein sequence ID" value="GPPI049707-PA"/>
    <property type="gene ID" value="GPPI049707"/>
</dbReference>
<organism evidence="6 7">
    <name type="scientific">Glossina palpalis gambiensis</name>
    <dbReference type="NCBI Taxonomy" id="67801"/>
    <lineage>
        <taxon>Eukaryota</taxon>
        <taxon>Metazoa</taxon>
        <taxon>Ecdysozoa</taxon>
        <taxon>Arthropoda</taxon>
        <taxon>Hexapoda</taxon>
        <taxon>Insecta</taxon>
        <taxon>Pterygota</taxon>
        <taxon>Neoptera</taxon>
        <taxon>Endopterygota</taxon>
        <taxon>Diptera</taxon>
        <taxon>Brachycera</taxon>
        <taxon>Muscomorpha</taxon>
        <taxon>Hippoboscoidea</taxon>
        <taxon>Glossinidae</taxon>
        <taxon>Glossina</taxon>
    </lineage>
</organism>
<evidence type="ECO:0008006" key="8">
    <source>
        <dbReference type="Google" id="ProtNLM"/>
    </source>
</evidence>
<dbReference type="STRING" id="67801.A0A1B0C5I2"/>
<dbReference type="GO" id="GO:0001680">
    <property type="term" value="P:tRNA 3'-terminal CCA addition"/>
    <property type="evidence" value="ECO:0007669"/>
    <property type="project" value="TreeGrafter"/>
</dbReference>
<keyword evidence="5" id="KW-0460">Magnesium</keyword>
<dbReference type="GO" id="GO:0005739">
    <property type="term" value="C:mitochondrion"/>
    <property type="evidence" value="ECO:0007669"/>
    <property type="project" value="TreeGrafter"/>
</dbReference>
<evidence type="ECO:0000256" key="5">
    <source>
        <dbReference type="ARBA" id="ARBA00022842"/>
    </source>
</evidence>
<dbReference type="GO" id="GO:0046872">
    <property type="term" value="F:metal ion binding"/>
    <property type="evidence" value="ECO:0007669"/>
    <property type="project" value="UniProtKB-KW"/>
</dbReference>
<dbReference type="EMBL" id="JXJN01026022">
    <property type="status" value="NOT_ANNOTATED_CDS"/>
    <property type="molecule type" value="Genomic_DNA"/>
</dbReference>
<dbReference type="GO" id="GO:0016779">
    <property type="term" value="F:nucleotidyltransferase activity"/>
    <property type="evidence" value="ECO:0007669"/>
    <property type="project" value="UniProtKB-KW"/>
</dbReference>
<dbReference type="InterPro" id="IPR050264">
    <property type="entry name" value="Bact_CCA-adding_enz_type3_sf"/>
</dbReference>
<evidence type="ECO:0000256" key="1">
    <source>
        <dbReference type="ARBA" id="ARBA00001946"/>
    </source>
</evidence>
<evidence type="ECO:0000256" key="2">
    <source>
        <dbReference type="ARBA" id="ARBA00022694"/>
    </source>
</evidence>
<protein>
    <recommendedName>
        <fullName evidence="8">Poly A polymerase head domain-containing protein</fullName>
    </recommendedName>
</protein>
<sequence>MHTKWKNSIEVISIFTDELKAVVGIFCKYNYELCVAGGAGRDILMEITQKGVDFGTTAAP</sequence>
<comment type="cofactor">
    <cofactor evidence="1">
        <name>Mg(2+)</name>
        <dbReference type="ChEBI" id="CHEBI:18420"/>
    </cofactor>
</comment>
<proteinExistence type="predicted"/>
<dbReference type="GO" id="GO:1990180">
    <property type="term" value="P:mitochondrial tRNA 3'-end processing"/>
    <property type="evidence" value="ECO:0007669"/>
    <property type="project" value="TreeGrafter"/>
</dbReference>
<dbReference type="Proteomes" id="UP000092460">
    <property type="component" value="Unassembled WGS sequence"/>
</dbReference>
<evidence type="ECO:0000313" key="6">
    <source>
        <dbReference type="EnsemblMetazoa" id="GPPI049707-PA"/>
    </source>
</evidence>
<accession>A0A1B0C5I2</accession>
<evidence type="ECO:0000256" key="4">
    <source>
        <dbReference type="ARBA" id="ARBA00022723"/>
    </source>
</evidence>
<dbReference type="Gene3D" id="3.30.460.10">
    <property type="entry name" value="Beta Polymerase, domain 2"/>
    <property type="match status" value="1"/>
</dbReference>
<dbReference type="PANTHER" id="PTHR46173:SF1">
    <property type="entry name" value="CCA TRNA NUCLEOTIDYLTRANSFERASE 1, MITOCHONDRIAL"/>
    <property type="match status" value="1"/>
</dbReference>
<keyword evidence="2" id="KW-0819">tRNA processing</keyword>
<keyword evidence="3" id="KW-0808">Transferase</keyword>
<reference evidence="7" key="1">
    <citation type="submission" date="2015-01" db="EMBL/GenBank/DDBJ databases">
        <authorList>
            <person name="Aksoy S."/>
            <person name="Warren W."/>
            <person name="Wilson R.K."/>
        </authorList>
    </citation>
    <scope>NUCLEOTIDE SEQUENCE [LARGE SCALE GENOMIC DNA]</scope>
    <source>
        <strain evidence="7">IAEA</strain>
    </source>
</reference>
<evidence type="ECO:0000313" key="7">
    <source>
        <dbReference type="Proteomes" id="UP000092460"/>
    </source>
</evidence>
<name>A0A1B0C5I2_9MUSC</name>
<dbReference type="InterPro" id="IPR043519">
    <property type="entry name" value="NT_sf"/>
</dbReference>
<dbReference type="PANTHER" id="PTHR46173">
    <property type="entry name" value="CCA TRNA NUCLEOTIDYLTRANSFERASE 1, MITOCHONDRIAL"/>
    <property type="match status" value="1"/>
</dbReference>